<dbReference type="Proteomes" id="UP001152484">
    <property type="component" value="Unassembled WGS sequence"/>
</dbReference>
<dbReference type="Pfam" id="PF13976">
    <property type="entry name" value="gag_pre-integrs"/>
    <property type="match status" value="1"/>
</dbReference>
<proteinExistence type="predicted"/>
<gene>
    <name evidence="2" type="ORF">CEURO_LOCUS7272</name>
</gene>
<evidence type="ECO:0000259" key="1">
    <source>
        <dbReference type="Pfam" id="PF13976"/>
    </source>
</evidence>
<accession>A0A9P0YY98</accession>
<feature type="domain" description="GAG-pre-integrase" evidence="1">
    <location>
        <begin position="33"/>
        <end position="95"/>
    </location>
</feature>
<sequence length="123" mass="14022">MQVDQWIELLSILSRTEDTRTGKIVGRGTEHRGLYYVDGMAQQGAAMLTQGLTEEQTWLWHRRLGHPSIGYLRLIYPNLVTSHPLNCETCFLAKSHRHSFKLNNTRVKSVLSLLHSDIRGPAP</sequence>
<evidence type="ECO:0000313" key="2">
    <source>
        <dbReference type="EMBL" id="CAH9079865.1"/>
    </source>
</evidence>
<reference evidence="2" key="1">
    <citation type="submission" date="2022-07" db="EMBL/GenBank/DDBJ databases">
        <authorList>
            <person name="Macas J."/>
            <person name="Novak P."/>
            <person name="Neumann P."/>
        </authorList>
    </citation>
    <scope>NUCLEOTIDE SEQUENCE</scope>
</reference>
<organism evidence="2 3">
    <name type="scientific">Cuscuta europaea</name>
    <name type="common">European dodder</name>
    <dbReference type="NCBI Taxonomy" id="41803"/>
    <lineage>
        <taxon>Eukaryota</taxon>
        <taxon>Viridiplantae</taxon>
        <taxon>Streptophyta</taxon>
        <taxon>Embryophyta</taxon>
        <taxon>Tracheophyta</taxon>
        <taxon>Spermatophyta</taxon>
        <taxon>Magnoliopsida</taxon>
        <taxon>eudicotyledons</taxon>
        <taxon>Gunneridae</taxon>
        <taxon>Pentapetalae</taxon>
        <taxon>asterids</taxon>
        <taxon>lamiids</taxon>
        <taxon>Solanales</taxon>
        <taxon>Convolvulaceae</taxon>
        <taxon>Cuscuteae</taxon>
        <taxon>Cuscuta</taxon>
        <taxon>Cuscuta subgen. Cuscuta</taxon>
    </lineage>
</organism>
<dbReference type="OrthoDB" id="414945at2759"/>
<dbReference type="EMBL" id="CAMAPE010000011">
    <property type="protein sequence ID" value="CAH9079865.1"/>
    <property type="molecule type" value="Genomic_DNA"/>
</dbReference>
<dbReference type="InterPro" id="IPR025724">
    <property type="entry name" value="GAG-pre-integrase_dom"/>
</dbReference>
<comment type="caution">
    <text evidence="2">The sequence shown here is derived from an EMBL/GenBank/DDBJ whole genome shotgun (WGS) entry which is preliminary data.</text>
</comment>
<name>A0A9P0YY98_CUSEU</name>
<protein>
    <recommendedName>
        <fullName evidence="1">GAG-pre-integrase domain-containing protein</fullName>
    </recommendedName>
</protein>
<feature type="non-terminal residue" evidence="2">
    <location>
        <position position="123"/>
    </location>
</feature>
<evidence type="ECO:0000313" key="3">
    <source>
        <dbReference type="Proteomes" id="UP001152484"/>
    </source>
</evidence>
<dbReference type="AlphaFoldDB" id="A0A9P0YY98"/>
<keyword evidence="3" id="KW-1185">Reference proteome</keyword>